<reference evidence="3" key="1">
    <citation type="submission" date="2016-10" db="EMBL/GenBank/DDBJ databases">
        <authorList>
            <person name="Varghese N."/>
            <person name="Submissions S."/>
        </authorList>
    </citation>
    <scope>NUCLEOTIDE SEQUENCE [LARGE SCALE GENOMIC DNA]</scope>
    <source>
        <strain evidence="3">DSM 16108</strain>
    </source>
</reference>
<protein>
    <submittedName>
        <fullName evidence="2">Uncharacterized protein</fullName>
    </submittedName>
</protein>
<dbReference type="Proteomes" id="UP000199589">
    <property type="component" value="Unassembled WGS sequence"/>
</dbReference>
<accession>A0A1I3Y837</accession>
<evidence type="ECO:0000313" key="3">
    <source>
        <dbReference type="Proteomes" id="UP000199589"/>
    </source>
</evidence>
<keyword evidence="1" id="KW-1133">Transmembrane helix</keyword>
<name>A0A1I3Y837_9LACT</name>
<feature type="transmembrane region" description="Helical" evidence="1">
    <location>
        <begin position="5"/>
        <end position="24"/>
    </location>
</feature>
<sequence>MKKGLVLTIEIIMSIALLIVPFIGDYITNQTSAIGSYYIAFFIVTCISVALFILMIGFSIIKFIQIKQ</sequence>
<evidence type="ECO:0000256" key="1">
    <source>
        <dbReference type="SAM" id="Phobius"/>
    </source>
</evidence>
<gene>
    <name evidence="2" type="ORF">SAMN04488569_10209</name>
</gene>
<dbReference type="EMBL" id="FOSJ01000020">
    <property type="protein sequence ID" value="SFK28034.1"/>
    <property type="molecule type" value="Genomic_DNA"/>
</dbReference>
<keyword evidence="3" id="KW-1185">Reference proteome</keyword>
<keyword evidence="1" id="KW-0472">Membrane</keyword>
<feature type="transmembrane region" description="Helical" evidence="1">
    <location>
        <begin position="36"/>
        <end position="61"/>
    </location>
</feature>
<dbReference type="AlphaFoldDB" id="A0A1I3Y837"/>
<keyword evidence="1" id="KW-0812">Transmembrane</keyword>
<evidence type="ECO:0000313" key="2">
    <source>
        <dbReference type="EMBL" id="SFK28034.1"/>
    </source>
</evidence>
<dbReference type="RefSeq" id="WP_091897363.1">
    <property type="nucleotide sequence ID" value="NZ_FOSJ01000020.1"/>
</dbReference>
<organism evidence="2 3">
    <name type="scientific">Marinilactibacillus piezotolerans</name>
    <dbReference type="NCBI Taxonomy" id="258723"/>
    <lineage>
        <taxon>Bacteria</taxon>
        <taxon>Bacillati</taxon>
        <taxon>Bacillota</taxon>
        <taxon>Bacilli</taxon>
        <taxon>Lactobacillales</taxon>
        <taxon>Carnobacteriaceae</taxon>
        <taxon>Marinilactibacillus</taxon>
    </lineage>
</organism>
<proteinExistence type="predicted"/>